<dbReference type="AlphaFoldDB" id="A0A7I8D8L8"/>
<evidence type="ECO:0000313" key="3">
    <source>
        <dbReference type="Proteomes" id="UP000593802"/>
    </source>
</evidence>
<dbReference type="SMART" id="SM00530">
    <property type="entry name" value="HTH_XRE"/>
    <property type="match status" value="1"/>
</dbReference>
<evidence type="ECO:0000313" key="2">
    <source>
        <dbReference type="EMBL" id="BCJ86493.1"/>
    </source>
</evidence>
<dbReference type="InterPro" id="IPR001387">
    <property type="entry name" value="Cro/C1-type_HTH"/>
</dbReference>
<dbReference type="Proteomes" id="UP000593802">
    <property type="component" value="Chromosome"/>
</dbReference>
<keyword evidence="3" id="KW-1185">Reference proteome</keyword>
<proteinExistence type="predicted"/>
<dbReference type="InterPro" id="IPR010982">
    <property type="entry name" value="Lambda_DNA-bd_dom_sf"/>
</dbReference>
<dbReference type="KEGG" id="eff:skT53_14780"/>
<dbReference type="RefSeq" id="WP_200760491.1">
    <property type="nucleotide sequence ID" value="NZ_AP023366.1"/>
</dbReference>
<organism evidence="2 3">
    <name type="scientific">Effusibacillus dendaii</name>
    <dbReference type="NCBI Taxonomy" id="2743772"/>
    <lineage>
        <taxon>Bacteria</taxon>
        <taxon>Bacillati</taxon>
        <taxon>Bacillota</taxon>
        <taxon>Bacilli</taxon>
        <taxon>Bacillales</taxon>
        <taxon>Alicyclobacillaceae</taxon>
        <taxon>Effusibacillus</taxon>
    </lineage>
</organism>
<dbReference type="EMBL" id="AP023366">
    <property type="protein sequence ID" value="BCJ86493.1"/>
    <property type="molecule type" value="Genomic_DNA"/>
</dbReference>
<dbReference type="CDD" id="cd00093">
    <property type="entry name" value="HTH_XRE"/>
    <property type="match status" value="1"/>
</dbReference>
<name>A0A7I8D8L8_9BACL</name>
<evidence type="ECO:0000259" key="1">
    <source>
        <dbReference type="PROSITE" id="PS50943"/>
    </source>
</evidence>
<gene>
    <name evidence="2" type="ORF">skT53_14780</name>
</gene>
<reference evidence="2 3" key="1">
    <citation type="submission" date="2020-08" db="EMBL/GenBank/DDBJ databases">
        <title>Complete Genome Sequence of Effusibacillus dendaii Strain skT53, Isolated from Farmland soil.</title>
        <authorList>
            <person name="Konishi T."/>
            <person name="Kawasaki H."/>
        </authorList>
    </citation>
    <scope>NUCLEOTIDE SEQUENCE [LARGE SCALE GENOMIC DNA]</scope>
    <source>
        <strain evidence="3">skT53</strain>
    </source>
</reference>
<accession>A0A7I8D8L8</accession>
<dbReference type="Pfam" id="PF01381">
    <property type="entry name" value="HTH_3"/>
    <property type="match status" value="1"/>
</dbReference>
<protein>
    <recommendedName>
        <fullName evidence="1">HTH cro/C1-type domain-containing protein</fullName>
    </recommendedName>
</protein>
<sequence>MDSKKTGELLGRCRERAGLTQLELAKKMYTTQSKVSMVESGERKISVTEMLEWVEITGQEDFFLKSLAEEMKATTFKKAYEYREEAAKYKQVVETMKKALVGVGA</sequence>
<feature type="domain" description="HTH cro/C1-type" evidence="1">
    <location>
        <begin position="14"/>
        <end position="63"/>
    </location>
</feature>
<dbReference type="Gene3D" id="1.10.260.40">
    <property type="entry name" value="lambda repressor-like DNA-binding domains"/>
    <property type="match status" value="1"/>
</dbReference>
<dbReference type="SUPFAM" id="SSF47413">
    <property type="entry name" value="lambda repressor-like DNA-binding domains"/>
    <property type="match status" value="1"/>
</dbReference>
<dbReference type="GO" id="GO:0003677">
    <property type="term" value="F:DNA binding"/>
    <property type="evidence" value="ECO:0007669"/>
    <property type="project" value="InterPro"/>
</dbReference>
<dbReference type="PROSITE" id="PS50943">
    <property type="entry name" value="HTH_CROC1"/>
    <property type="match status" value="1"/>
</dbReference>